<dbReference type="Proteomes" id="UP001138768">
    <property type="component" value="Unassembled WGS sequence"/>
</dbReference>
<comment type="similarity">
    <text evidence="1 2">Belongs to the phD/YefM antitoxin family.</text>
</comment>
<reference evidence="3 4" key="1">
    <citation type="journal article" date="2020" name="Microorganisms">
        <title>Osmotic Adaptation and Compatible Solute Biosynthesis of Phototrophic Bacteria as Revealed from Genome Analyses.</title>
        <authorList>
            <person name="Imhoff J.F."/>
            <person name="Rahn T."/>
            <person name="Kunzel S."/>
            <person name="Keller A."/>
            <person name="Neulinger S.C."/>
        </authorList>
    </citation>
    <scope>NUCLEOTIDE SEQUENCE [LARGE SCALE GENOMIC DNA]</scope>
    <source>
        <strain evidence="3 4">DSM 25653</strain>
    </source>
</reference>
<dbReference type="RefSeq" id="WP_200244833.1">
    <property type="nucleotide sequence ID" value="NZ_NRRY01000021.1"/>
</dbReference>
<keyword evidence="4" id="KW-1185">Reference proteome</keyword>
<protein>
    <recommendedName>
        <fullName evidence="2">Antitoxin</fullName>
    </recommendedName>
</protein>
<gene>
    <name evidence="3" type="ORF">CKO42_13525</name>
</gene>
<accession>A0A9X1B4V1</accession>
<dbReference type="EMBL" id="NRRY01000021">
    <property type="protein sequence ID" value="MBK1619439.1"/>
    <property type="molecule type" value="Genomic_DNA"/>
</dbReference>
<evidence type="ECO:0000313" key="4">
    <source>
        <dbReference type="Proteomes" id="UP001138768"/>
    </source>
</evidence>
<dbReference type="InterPro" id="IPR006442">
    <property type="entry name" value="Antitoxin_Phd/YefM"/>
</dbReference>
<organism evidence="3 4">
    <name type="scientific">Lamprobacter modestohalophilus</name>
    <dbReference type="NCBI Taxonomy" id="1064514"/>
    <lineage>
        <taxon>Bacteria</taxon>
        <taxon>Pseudomonadati</taxon>
        <taxon>Pseudomonadota</taxon>
        <taxon>Gammaproteobacteria</taxon>
        <taxon>Chromatiales</taxon>
        <taxon>Chromatiaceae</taxon>
        <taxon>Lamprobacter</taxon>
    </lineage>
</organism>
<dbReference type="Pfam" id="PF02604">
    <property type="entry name" value="PhdYeFM_antitox"/>
    <property type="match status" value="1"/>
</dbReference>
<comment type="function">
    <text evidence="2">Antitoxin component of a type II toxin-antitoxin (TA) system.</text>
</comment>
<comment type="caution">
    <text evidence="3">The sequence shown here is derived from an EMBL/GenBank/DDBJ whole genome shotgun (WGS) entry which is preliminary data.</text>
</comment>
<proteinExistence type="inferred from homology"/>
<evidence type="ECO:0000313" key="3">
    <source>
        <dbReference type="EMBL" id="MBK1619439.1"/>
    </source>
</evidence>
<name>A0A9X1B4V1_9GAMM</name>
<evidence type="ECO:0000256" key="1">
    <source>
        <dbReference type="ARBA" id="ARBA00009981"/>
    </source>
</evidence>
<sequence length="95" mass="10718">MNETPSEIARRPREWKLQDAKARFSELVRLAGEAGPQHVTVNGKEKAVLLSAKDYRRLRSEPMGDALVRLLAEADLDDIEFDHIKAPGPVRDIEL</sequence>
<dbReference type="SUPFAM" id="SSF143120">
    <property type="entry name" value="YefM-like"/>
    <property type="match status" value="1"/>
</dbReference>
<dbReference type="AlphaFoldDB" id="A0A9X1B4V1"/>
<dbReference type="Gene3D" id="3.40.1620.10">
    <property type="entry name" value="YefM-like domain"/>
    <property type="match status" value="1"/>
</dbReference>
<evidence type="ECO:0000256" key="2">
    <source>
        <dbReference type="RuleBase" id="RU362080"/>
    </source>
</evidence>
<dbReference type="InterPro" id="IPR036165">
    <property type="entry name" value="YefM-like_sf"/>
</dbReference>
<dbReference type="NCBIfam" id="TIGR01552">
    <property type="entry name" value="phd_fam"/>
    <property type="match status" value="1"/>
</dbReference>